<dbReference type="Proteomes" id="UP001200110">
    <property type="component" value="Unassembled WGS sequence"/>
</dbReference>
<dbReference type="Gene3D" id="3.40.630.30">
    <property type="match status" value="1"/>
</dbReference>
<evidence type="ECO:0000256" key="2">
    <source>
        <dbReference type="ARBA" id="ARBA00023315"/>
    </source>
</evidence>
<keyword evidence="5" id="KW-1185">Reference proteome</keyword>
<keyword evidence="1" id="KW-0808">Transferase</keyword>
<dbReference type="EMBL" id="JAKKOR010000005">
    <property type="protein sequence ID" value="MCF8588157.1"/>
    <property type="molecule type" value="Genomic_DNA"/>
</dbReference>
<dbReference type="RefSeq" id="WP_236997646.1">
    <property type="nucleotide sequence ID" value="NZ_JAKKOR010000005.1"/>
</dbReference>
<dbReference type="SUPFAM" id="SSF55729">
    <property type="entry name" value="Acyl-CoA N-acyltransferases (Nat)"/>
    <property type="match status" value="1"/>
</dbReference>
<reference evidence="4 5" key="1">
    <citation type="submission" date="2022-01" db="EMBL/GenBank/DDBJ databases">
        <authorList>
            <person name="Huang Y."/>
        </authorList>
    </citation>
    <scope>NUCLEOTIDE SEQUENCE [LARGE SCALE GENOMIC DNA]</scope>
    <source>
        <strain evidence="4 5">HY366</strain>
    </source>
</reference>
<evidence type="ECO:0000256" key="1">
    <source>
        <dbReference type="ARBA" id="ARBA00022679"/>
    </source>
</evidence>
<dbReference type="PANTHER" id="PTHR43800">
    <property type="entry name" value="PEPTIDYL-LYSINE N-ACETYLTRANSFERASE YJAB"/>
    <property type="match status" value="1"/>
</dbReference>
<protein>
    <submittedName>
        <fullName evidence="4">GNAT family N-acetyltransferase</fullName>
    </submittedName>
</protein>
<feature type="domain" description="N-acetyltransferase" evidence="3">
    <location>
        <begin position="1"/>
        <end position="156"/>
    </location>
</feature>
<dbReference type="InterPro" id="IPR016181">
    <property type="entry name" value="Acyl_CoA_acyltransferase"/>
</dbReference>
<sequence length="167" mass="18678">MIREGRRSDVVVLQEIEIAAGALFAGLGMGLVANDDPLPIEYLTEVVDDGRCWVVVDETERPAAYLIVETVDETAHIEQVSVHPDYARRGLGAALIERAADWARKRRLPAVTLTTYVDVPWNGPYYVRSGFRYLADSEETPGLKAIRAQEKSHGLDLWPRACMLREV</sequence>
<evidence type="ECO:0000313" key="5">
    <source>
        <dbReference type="Proteomes" id="UP001200110"/>
    </source>
</evidence>
<accession>A0ABS9IRH3</accession>
<comment type="caution">
    <text evidence="4">The sequence shown here is derived from an EMBL/GenBank/DDBJ whole genome shotgun (WGS) entry which is preliminary data.</text>
</comment>
<dbReference type="InterPro" id="IPR000182">
    <property type="entry name" value="GNAT_dom"/>
</dbReference>
<dbReference type="Pfam" id="PF00583">
    <property type="entry name" value="Acetyltransf_1"/>
    <property type="match status" value="1"/>
</dbReference>
<gene>
    <name evidence="4" type="ORF">L5G33_06695</name>
</gene>
<dbReference type="PANTHER" id="PTHR43800:SF1">
    <property type="entry name" value="PEPTIDYL-LYSINE N-ACETYLTRANSFERASE YJAB"/>
    <property type="match status" value="1"/>
</dbReference>
<evidence type="ECO:0000259" key="3">
    <source>
        <dbReference type="PROSITE" id="PS51186"/>
    </source>
</evidence>
<dbReference type="CDD" id="cd04301">
    <property type="entry name" value="NAT_SF"/>
    <property type="match status" value="1"/>
</dbReference>
<proteinExistence type="predicted"/>
<keyword evidence="2" id="KW-0012">Acyltransferase</keyword>
<evidence type="ECO:0000313" key="4">
    <source>
        <dbReference type="EMBL" id="MCF8588157.1"/>
    </source>
</evidence>
<name>A0ABS9IRH3_9ACTN</name>
<organism evidence="4 5">
    <name type="scientific">Gordonia liuliyuniae</name>
    <dbReference type="NCBI Taxonomy" id="2911517"/>
    <lineage>
        <taxon>Bacteria</taxon>
        <taxon>Bacillati</taxon>
        <taxon>Actinomycetota</taxon>
        <taxon>Actinomycetes</taxon>
        <taxon>Mycobacteriales</taxon>
        <taxon>Gordoniaceae</taxon>
        <taxon>Gordonia</taxon>
    </lineage>
</organism>
<dbReference type="PROSITE" id="PS51186">
    <property type="entry name" value="GNAT"/>
    <property type="match status" value="1"/>
</dbReference>